<organism evidence="3 4">
    <name type="scientific">Armillaria gallica</name>
    <name type="common">Bulbous honey fungus</name>
    <name type="synonym">Armillaria bulbosa</name>
    <dbReference type="NCBI Taxonomy" id="47427"/>
    <lineage>
        <taxon>Eukaryota</taxon>
        <taxon>Fungi</taxon>
        <taxon>Dikarya</taxon>
        <taxon>Basidiomycota</taxon>
        <taxon>Agaricomycotina</taxon>
        <taxon>Agaricomycetes</taxon>
        <taxon>Agaricomycetidae</taxon>
        <taxon>Agaricales</taxon>
        <taxon>Marasmiineae</taxon>
        <taxon>Physalacriaceae</taxon>
        <taxon>Armillaria</taxon>
    </lineage>
</organism>
<dbReference type="OrthoDB" id="73875at2759"/>
<evidence type="ECO:0000313" key="4">
    <source>
        <dbReference type="Proteomes" id="UP000217790"/>
    </source>
</evidence>
<keyword evidence="2" id="KW-0732">Signal</keyword>
<name>A0A2H3CF30_ARMGA</name>
<keyword evidence="4" id="KW-1185">Reference proteome</keyword>
<feature type="signal peptide" evidence="2">
    <location>
        <begin position="1"/>
        <end position="19"/>
    </location>
</feature>
<dbReference type="Proteomes" id="UP000217790">
    <property type="component" value="Unassembled WGS sequence"/>
</dbReference>
<reference evidence="4" key="1">
    <citation type="journal article" date="2017" name="Nat. Ecol. Evol.">
        <title>Genome expansion and lineage-specific genetic innovations in the forest pathogenic fungi Armillaria.</title>
        <authorList>
            <person name="Sipos G."/>
            <person name="Prasanna A.N."/>
            <person name="Walter M.C."/>
            <person name="O'Connor E."/>
            <person name="Balint B."/>
            <person name="Krizsan K."/>
            <person name="Kiss B."/>
            <person name="Hess J."/>
            <person name="Varga T."/>
            <person name="Slot J."/>
            <person name="Riley R."/>
            <person name="Boka B."/>
            <person name="Rigling D."/>
            <person name="Barry K."/>
            <person name="Lee J."/>
            <person name="Mihaltcheva S."/>
            <person name="LaButti K."/>
            <person name="Lipzen A."/>
            <person name="Waldron R."/>
            <person name="Moloney N.M."/>
            <person name="Sperisen C."/>
            <person name="Kredics L."/>
            <person name="Vagvoelgyi C."/>
            <person name="Patrignani A."/>
            <person name="Fitzpatrick D."/>
            <person name="Nagy I."/>
            <person name="Doyle S."/>
            <person name="Anderson J.B."/>
            <person name="Grigoriev I.V."/>
            <person name="Gueldener U."/>
            <person name="Muensterkoetter M."/>
            <person name="Nagy L.G."/>
        </authorList>
    </citation>
    <scope>NUCLEOTIDE SEQUENCE [LARGE SCALE GENOMIC DNA]</scope>
    <source>
        <strain evidence="4">Ar21-2</strain>
    </source>
</reference>
<dbReference type="AlphaFoldDB" id="A0A2H3CF30"/>
<sequence length="684" mass="70418">MALYSFVILISLIFVSVDATNNWTKPCFYGECEYSLPSDVPASGSLKIWGSADALSDITPAAGWEILDCSPDGLEQEIRLVCSHNSTDSANCDHLYQNDGPVGKIVRLPESCGQNAFARVARAWDPEDQSLPSNVAARVVRRDGTTPPVKALALDVNFAATNSSKTGTVNFAIVGANIPGADIDLSSLSAGLSSRDTSDFVKNGLISLTVEFPSCNLSVDKSFGIPVDVDQTFNLLNESISCPSIDASLNINVAAKAHALATLGVSASGTIVPFKIDDFGITANLDATLNGAIDILADVTGTLDSGRIVLLQPIPIGGIKFPGIFSIGPTFQIDAQAKAKLDVNLDLNVGVVYNISQAQFTFPPTDGNAPGSGSFNTGDTPLKLSVGTAINATGTIEAHLIPRLNLGLSAFVGTAEANVFLELDASATLNLELDATAEANATIGNGSTSTDASSATLTTSELASTTASVAAGTASVSTAESSSTTESDSQVSSVNATSLDTPTTSSVLIVPTSSVDNATDTSIPTPSTAAISVSETASILNRKRRSRPTSIAEAVYAARSAEPSDTPSPASINDLSVSTGTNGNVGGCFSVNSELDVNIGAEGNFFGIIKDGVSVTLFNTDFELFKNCFGSRAGETATFRRSLGDRVIASRSVLDLLCPANDLSGATSIADEDVSASSIQAVSS</sequence>
<proteinExistence type="predicted"/>
<feature type="chain" id="PRO_5013783045" evidence="2">
    <location>
        <begin position="20"/>
        <end position="684"/>
    </location>
</feature>
<evidence type="ECO:0000256" key="2">
    <source>
        <dbReference type="SAM" id="SignalP"/>
    </source>
</evidence>
<dbReference type="STRING" id="47427.A0A2H3CF30"/>
<feature type="compositionally biased region" description="Low complexity" evidence="1">
    <location>
        <begin position="476"/>
        <end position="494"/>
    </location>
</feature>
<evidence type="ECO:0000313" key="3">
    <source>
        <dbReference type="EMBL" id="PBK81699.1"/>
    </source>
</evidence>
<feature type="region of interest" description="Disordered" evidence="1">
    <location>
        <begin position="476"/>
        <end position="499"/>
    </location>
</feature>
<protein>
    <submittedName>
        <fullName evidence="3">Uncharacterized protein</fullName>
    </submittedName>
</protein>
<dbReference type="EMBL" id="KZ293725">
    <property type="protein sequence ID" value="PBK81699.1"/>
    <property type="molecule type" value="Genomic_DNA"/>
</dbReference>
<evidence type="ECO:0000256" key="1">
    <source>
        <dbReference type="SAM" id="MobiDB-lite"/>
    </source>
</evidence>
<dbReference type="InParanoid" id="A0A2H3CF30"/>
<gene>
    <name evidence="3" type="ORF">ARMGADRAFT_1020065</name>
</gene>
<dbReference type="OMA" id="AYSINNA"/>
<accession>A0A2H3CF30</accession>